<reference evidence="3 4" key="1">
    <citation type="submission" date="2020-08" db="EMBL/GenBank/DDBJ databases">
        <title>Genome public.</title>
        <authorList>
            <person name="Liu C."/>
            <person name="Sun Q."/>
        </authorList>
    </citation>
    <scope>NUCLEOTIDE SEQUENCE [LARGE SCALE GENOMIC DNA]</scope>
    <source>
        <strain evidence="3 4">NSJ-10</strain>
    </source>
</reference>
<dbReference type="Pfam" id="PF09479">
    <property type="entry name" value="Flg_new"/>
    <property type="match status" value="9"/>
</dbReference>
<feature type="chain" id="PRO_5034781791" evidence="2">
    <location>
        <begin position="34"/>
        <end position="1058"/>
    </location>
</feature>
<dbReference type="EMBL" id="JACOOX010000003">
    <property type="protein sequence ID" value="MBC5662383.1"/>
    <property type="molecule type" value="Genomic_DNA"/>
</dbReference>
<feature type="signal peptide" evidence="2">
    <location>
        <begin position="1"/>
        <end position="33"/>
    </location>
</feature>
<dbReference type="NCBIfam" id="TIGR02543">
    <property type="entry name" value="List_Bact_rpt"/>
    <property type="match status" value="2"/>
</dbReference>
<gene>
    <name evidence="3" type="ORF">H8S09_05665</name>
</gene>
<dbReference type="Gene3D" id="2.60.40.4270">
    <property type="entry name" value="Listeria-Bacteroides repeat domain"/>
    <property type="match status" value="8"/>
</dbReference>
<dbReference type="InterPro" id="IPR013378">
    <property type="entry name" value="InlB-like_B-rpt"/>
</dbReference>
<sequence length="1058" mass="117950">MSNSIRFKKLILAVAAVLCCGICIFSISGNASAATYTDKSGKWTCTIVDETAKTVSIKPAKTGVAGVSKGAITIPNTVVVNSKTYKVTMIAGSAYANNKTITSVKTVSGSSLVQINVNAFQNCTALTNVNFSMSNSLTKIYGTAFANCTAVTKFNFKNSNLTGVAANAFSKAGKSTTNIWVKNSGSYNKVKASGTLVSSPVAYNYTITYNGNGKTGGTVPAAASAVYTTNITLSSNALTRTGYTFGGWNTKADGTGTNYKAGQSVKGITKTGVITLYAKWTPIQYNIRFQHRYSTEKGAMSDMTLTYDKAAKLDPCKFTRVGYIFKGWAVNGNPDKVVYADQASVKNLTTKTEIICLFPVWTPITYTVTFVERDDKTPEVVNATYDQSLPKNIPGRTGYTFMGWSRKADRSTVDYAPRANMINLTTTNKANVTLYAVWEKKSYTFTFYPYKEYGTNDDPSYTVSGVQPDKKCYYDTAAKLDKCVYKRAGYTFAGWYTEIPAKQVLADGADVTNFVDTTDTIPLYALWEPINYTITFSLENSDDDVIGTAPESIACTYDAEYTIPAYDISQFSKEGYVFAGWVLDDTKNVTEDIRNTVFEPGETYKKNLTTKAGKDVVLVPKWVAFNYRLEYKLGNQVIAPKDFLYGENVTISDVDEQYYKAGYTFDRWNTREDGTGTDFFAGDIIRKKNLNQILKDTKTEDNHVTITLYPKWTANRYKVTLIYNDGEANTSGTIYVTYGSTYNNLKNPTRTGYTFQGWSTDEKQLKVRKSTDRVTILDNVTLYAFWKKNTYKVTYNANGGKINNKSSYVKTYQFEDSANTGFKNGTLPVPKRAGYLFSRWTYKSGTKTYTLMQGTAIKQNVTATAEWTKVKAKKVTAKKTTFNKITRGRNKGKYKVTLTWKCEKADGYEYRYAPTAKKLSNATTFDIRNKKEKILPAISLQTYAIFEVRSYRYDSTGAKIYSKWTKIYDVGADKVSVTFDANKGKFGSKSTKKVKVVRNQSVATGFLKGKLATLKPKRAGYKLVGWYYINKDNKKVKVKNSTKIKDKNIVIYAKWKKK</sequence>
<proteinExistence type="predicted"/>
<evidence type="ECO:0000313" key="3">
    <source>
        <dbReference type="EMBL" id="MBC5662383.1"/>
    </source>
</evidence>
<dbReference type="Gene3D" id="3.80.10.10">
    <property type="entry name" value="Ribonuclease Inhibitor"/>
    <property type="match status" value="1"/>
</dbReference>
<comment type="subcellular location">
    <subcellularLocation>
        <location evidence="1">Cell envelope</location>
    </subcellularLocation>
</comment>
<dbReference type="InterPro" id="IPR026906">
    <property type="entry name" value="LRR_5"/>
</dbReference>
<dbReference type="InterPro" id="IPR032675">
    <property type="entry name" value="LRR_dom_sf"/>
</dbReference>
<dbReference type="AlphaFoldDB" id="A0A8I0AEI6"/>
<protein>
    <submittedName>
        <fullName evidence="3">InlB B-repeat-containing protein</fullName>
    </submittedName>
</protein>
<dbReference type="InterPro" id="IPR042229">
    <property type="entry name" value="Listeria/Bacterioides_rpt_sf"/>
</dbReference>
<evidence type="ECO:0000256" key="2">
    <source>
        <dbReference type="SAM" id="SignalP"/>
    </source>
</evidence>
<dbReference type="GO" id="GO:0030313">
    <property type="term" value="C:cell envelope"/>
    <property type="evidence" value="ECO:0007669"/>
    <property type="project" value="UniProtKB-SubCell"/>
</dbReference>
<comment type="caution">
    <text evidence="3">The sequence shown here is derived from an EMBL/GenBank/DDBJ whole genome shotgun (WGS) entry which is preliminary data.</text>
</comment>
<dbReference type="Proteomes" id="UP000615234">
    <property type="component" value="Unassembled WGS sequence"/>
</dbReference>
<accession>A0A8I0AEI6</accession>
<name>A0A8I0AEI6_9FIRM</name>
<dbReference type="SUPFAM" id="SSF52058">
    <property type="entry name" value="L domain-like"/>
    <property type="match status" value="1"/>
</dbReference>
<dbReference type="Pfam" id="PF13306">
    <property type="entry name" value="LRR_5"/>
    <property type="match status" value="1"/>
</dbReference>
<keyword evidence="4" id="KW-1185">Reference proteome</keyword>
<evidence type="ECO:0000313" key="4">
    <source>
        <dbReference type="Proteomes" id="UP000615234"/>
    </source>
</evidence>
<dbReference type="RefSeq" id="WP_186847518.1">
    <property type="nucleotide sequence ID" value="NZ_JACOOX010000003.1"/>
</dbReference>
<keyword evidence="2" id="KW-0732">Signal</keyword>
<evidence type="ECO:0000256" key="1">
    <source>
        <dbReference type="ARBA" id="ARBA00004196"/>
    </source>
</evidence>
<organism evidence="3 4">
    <name type="scientific">Coprococcus hominis</name>
    <name type="common">ex Liu et al. 2022</name>
    <dbReference type="NCBI Taxonomy" id="2763039"/>
    <lineage>
        <taxon>Bacteria</taxon>
        <taxon>Bacillati</taxon>
        <taxon>Bacillota</taxon>
        <taxon>Clostridia</taxon>
        <taxon>Lachnospirales</taxon>
        <taxon>Lachnospiraceae</taxon>
        <taxon>Coprococcus</taxon>
    </lineage>
</organism>